<dbReference type="Pfam" id="PF04464">
    <property type="entry name" value="Glyphos_transf"/>
    <property type="match status" value="1"/>
</dbReference>
<dbReference type="KEGG" id="part:PARC_a3453"/>
<dbReference type="Gene3D" id="3.40.50.12580">
    <property type="match status" value="1"/>
</dbReference>
<dbReference type="GO" id="GO:0016020">
    <property type="term" value="C:membrane"/>
    <property type="evidence" value="ECO:0007669"/>
    <property type="project" value="InterPro"/>
</dbReference>
<dbReference type="AlphaFoldDB" id="A0A290S6Y3"/>
<protein>
    <recommendedName>
        <fullName evidence="3">CDP-glycerol glycerophosphotransferase</fullName>
    </recommendedName>
</protein>
<sequence length="357" mass="41124">MNYLTATKNKKYLMYISQNYSYAILRPIQAAVLANGGEVRWFLQGLAVNPNFLKKEEKRLNTIEDIHEWKPDATFAPANLIPTFFPGIKVGVFHGFDAGKLDKKGNNDHLKARGCFDLYCTQGPNTTIPFKALQRKLGYFKVTETGWPPLDRLFDGITETPYTNKSDTRPTLLICSTFSKRLSLAPKLYEQIKHFSETGKWRISMQFHPKMPTELVSKYKALSNQNLTFIETDDVVPLLKSADVMLCDTSSVLLMFLVQRKPVVTFCNNAPEEHLLNVTDPNKVEEALEQAFTYPKTLMKNIENYCQELHPYTDGQSSERVVAATNEFLLSEDKLKPKPFNIIRQFKTRRNLNYWKW</sequence>
<dbReference type="PIRSF" id="PIRSF028458">
    <property type="entry name" value="UCP028458_glyceroPtfrase"/>
    <property type="match status" value="1"/>
</dbReference>
<gene>
    <name evidence="1" type="ORF">PARC_a3453</name>
</gene>
<dbReference type="InterPro" id="IPR043148">
    <property type="entry name" value="TagF_C"/>
</dbReference>
<organism evidence="1 2">
    <name type="scientific">Pseudoalteromonas arctica A 37-1-2</name>
    <dbReference type="NCBI Taxonomy" id="1117313"/>
    <lineage>
        <taxon>Bacteria</taxon>
        <taxon>Pseudomonadati</taxon>
        <taxon>Pseudomonadota</taxon>
        <taxon>Gammaproteobacteria</taxon>
        <taxon>Alteromonadales</taxon>
        <taxon>Pseudoalteromonadaceae</taxon>
        <taxon>Pseudoalteromonas</taxon>
    </lineage>
</organism>
<dbReference type="EMBL" id="CP011025">
    <property type="protein sequence ID" value="ATC87822.1"/>
    <property type="molecule type" value="Genomic_DNA"/>
</dbReference>
<dbReference type="RefSeq" id="WP_010553318.1">
    <property type="nucleotide sequence ID" value="NZ_CP011025.1"/>
</dbReference>
<evidence type="ECO:0000313" key="2">
    <source>
        <dbReference type="Proteomes" id="UP000016505"/>
    </source>
</evidence>
<evidence type="ECO:0000313" key="1">
    <source>
        <dbReference type="EMBL" id="ATC87822.1"/>
    </source>
</evidence>
<name>A0A290S6Y3_9GAMM</name>
<dbReference type="GO" id="GO:0047355">
    <property type="term" value="F:CDP-glycerol glycerophosphotransferase activity"/>
    <property type="evidence" value="ECO:0007669"/>
    <property type="project" value="InterPro"/>
</dbReference>
<accession>A0A290S6Y3</accession>
<dbReference type="SUPFAM" id="SSF53756">
    <property type="entry name" value="UDP-Glycosyltransferase/glycogen phosphorylase"/>
    <property type="match status" value="1"/>
</dbReference>
<reference evidence="1 2" key="1">
    <citation type="journal article" date="2012" name="J. Bacteriol.">
        <title>Genome sequences of type strains of seven species of the marine bacterium Pseudoalteromonas.</title>
        <authorList>
            <person name="Xie B.B."/>
            <person name="Shu Y.L."/>
            <person name="Qin Q.L."/>
            <person name="Rong J.C."/>
            <person name="Zhang X.Y."/>
            <person name="Chen X.L."/>
            <person name="Shi M."/>
            <person name="He H.L."/>
            <person name="Zhou B.C."/>
            <person name="Zhang Y.Z."/>
        </authorList>
    </citation>
    <scope>NUCLEOTIDE SEQUENCE [LARGE SCALE GENOMIC DNA]</scope>
    <source>
        <strain evidence="1 2">A 37-1-2</strain>
    </source>
</reference>
<dbReference type="InterPro" id="IPR007554">
    <property type="entry name" value="Glycerophosphate_synth"/>
</dbReference>
<proteinExistence type="predicted"/>
<dbReference type="Proteomes" id="UP000016505">
    <property type="component" value="Chromosome I"/>
</dbReference>
<dbReference type="InterPro" id="IPR016886">
    <property type="entry name" value="UCP028458_glyceroPtfrase"/>
</dbReference>
<dbReference type="OrthoDB" id="6212418at2"/>
<evidence type="ECO:0008006" key="3">
    <source>
        <dbReference type="Google" id="ProtNLM"/>
    </source>
</evidence>